<organism evidence="2 3">
    <name type="scientific">Lacticaseibacillus nasuensis JCM 17158</name>
    <dbReference type="NCBI Taxonomy" id="1291734"/>
    <lineage>
        <taxon>Bacteria</taxon>
        <taxon>Bacillati</taxon>
        <taxon>Bacillota</taxon>
        <taxon>Bacilli</taxon>
        <taxon>Lactobacillales</taxon>
        <taxon>Lactobacillaceae</taxon>
        <taxon>Lacticaseibacillus</taxon>
    </lineage>
</organism>
<keyword evidence="3" id="KW-1185">Reference proteome</keyword>
<accession>A0A0R1JPD3</accession>
<evidence type="ECO:0008006" key="4">
    <source>
        <dbReference type="Google" id="ProtNLM"/>
    </source>
</evidence>
<keyword evidence="1" id="KW-1133">Transmembrane helix</keyword>
<dbReference type="Pfam" id="PF11753">
    <property type="entry name" value="DUF3310"/>
    <property type="match status" value="1"/>
</dbReference>
<evidence type="ECO:0000313" key="3">
    <source>
        <dbReference type="Proteomes" id="UP000051804"/>
    </source>
</evidence>
<feature type="transmembrane region" description="Helical" evidence="1">
    <location>
        <begin position="31"/>
        <end position="53"/>
    </location>
</feature>
<keyword evidence="1" id="KW-0812">Transmembrane</keyword>
<dbReference type="AlphaFoldDB" id="A0A0R1JPD3"/>
<reference evidence="2 3" key="1">
    <citation type="journal article" date="2015" name="Genome Announc.">
        <title>Expanding the biotechnology potential of lactobacilli through comparative genomics of 213 strains and associated genera.</title>
        <authorList>
            <person name="Sun Z."/>
            <person name="Harris H.M."/>
            <person name="McCann A."/>
            <person name="Guo C."/>
            <person name="Argimon S."/>
            <person name="Zhang W."/>
            <person name="Yang X."/>
            <person name="Jeffery I.B."/>
            <person name="Cooney J.C."/>
            <person name="Kagawa T.F."/>
            <person name="Liu W."/>
            <person name="Song Y."/>
            <person name="Salvetti E."/>
            <person name="Wrobel A."/>
            <person name="Rasinkangas P."/>
            <person name="Parkhill J."/>
            <person name="Rea M.C."/>
            <person name="O'Sullivan O."/>
            <person name="Ritari J."/>
            <person name="Douillard F.P."/>
            <person name="Paul Ross R."/>
            <person name="Yang R."/>
            <person name="Briner A.E."/>
            <person name="Felis G.E."/>
            <person name="de Vos W.M."/>
            <person name="Barrangou R."/>
            <person name="Klaenhammer T.R."/>
            <person name="Caufield P.W."/>
            <person name="Cui Y."/>
            <person name="Zhang H."/>
            <person name="O'Toole P.W."/>
        </authorList>
    </citation>
    <scope>NUCLEOTIDE SEQUENCE [LARGE SCALE GENOMIC DNA]</scope>
    <source>
        <strain evidence="2 3">JCM 17158</strain>
    </source>
</reference>
<dbReference type="InterPro" id="IPR021739">
    <property type="entry name" value="SaV-like"/>
</dbReference>
<dbReference type="EMBL" id="AZDJ01000033">
    <property type="protein sequence ID" value="KRK70212.1"/>
    <property type="molecule type" value="Genomic_DNA"/>
</dbReference>
<evidence type="ECO:0000256" key="1">
    <source>
        <dbReference type="SAM" id="Phobius"/>
    </source>
</evidence>
<protein>
    <recommendedName>
        <fullName evidence="4">DUF3310 domain-containing protein</fullName>
    </recommendedName>
</protein>
<dbReference type="Proteomes" id="UP000051804">
    <property type="component" value="Unassembled WGS sequence"/>
</dbReference>
<gene>
    <name evidence="2" type="ORF">FD02_GL000668</name>
</gene>
<proteinExistence type="predicted"/>
<dbReference type="PATRIC" id="fig|1291734.4.peg.690"/>
<sequence>MGVIGMKLYDETVRHDIKPSYYGGKLDVIDFLYAIFGKAADLFMVGNIIKYVVRYPKKNGLEDLLKARTYLNRLIERTEANDSDD</sequence>
<name>A0A0R1JPD3_9LACO</name>
<dbReference type="STRING" id="1291734.FD02_GL000668"/>
<evidence type="ECO:0000313" key="2">
    <source>
        <dbReference type="EMBL" id="KRK70212.1"/>
    </source>
</evidence>
<keyword evidence="1" id="KW-0472">Membrane</keyword>
<comment type="caution">
    <text evidence="2">The sequence shown here is derived from an EMBL/GenBank/DDBJ whole genome shotgun (WGS) entry which is preliminary data.</text>
</comment>